<dbReference type="InterPro" id="IPR029063">
    <property type="entry name" value="SAM-dependent_MTases_sf"/>
</dbReference>
<dbReference type="InterPro" id="IPR041698">
    <property type="entry name" value="Methyltransf_25"/>
</dbReference>
<feature type="domain" description="Methyltransferase" evidence="4">
    <location>
        <begin position="56"/>
        <end position="130"/>
    </location>
</feature>
<dbReference type="GO" id="GO:0032259">
    <property type="term" value="P:methylation"/>
    <property type="evidence" value="ECO:0007669"/>
    <property type="project" value="UniProtKB-KW"/>
</dbReference>
<evidence type="ECO:0000256" key="1">
    <source>
        <dbReference type="ARBA" id="ARBA00022603"/>
    </source>
</evidence>
<dbReference type="Gene3D" id="3.40.50.150">
    <property type="entry name" value="Vaccinia Virus protein VP39"/>
    <property type="match status" value="1"/>
</dbReference>
<dbReference type="GO" id="GO:0016279">
    <property type="term" value="F:protein-lysine N-methyltransferase activity"/>
    <property type="evidence" value="ECO:0007669"/>
    <property type="project" value="InterPro"/>
</dbReference>
<dbReference type="STRING" id="1797472.A2215_04650"/>
<keyword evidence="2" id="KW-0808">Transferase</keyword>
<name>A0A1F5E7F5_9BACT</name>
<dbReference type="AlphaFoldDB" id="A0A1F5E7F5"/>
<accession>A0A1F5E7F5</accession>
<proteinExistence type="predicted"/>
<reference evidence="5 6" key="1">
    <citation type="journal article" date="2016" name="Nat. Commun.">
        <title>Thousands of microbial genomes shed light on interconnected biogeochemical processes in an aquifer system.</title>
        <authorList>
            <person name="Anantharaman K."/>
            <person name="Brown C.T."/>
            <person name="Hug L.A."/>
            <person name="Sharon I."/>
            <person name="Castelle C.J."/>
            <person name="Probst A.J."/>
            <person name="Thomas B.C."/>
            <person name="Singh A."/>
            <person name="Wilkins M.J."/>
            <person name="Karaoz U."/>
            <person name="Brodie E.L."/>
            <person name="Williams K.H."/>
            <person name="Hubbard S.S."/>
            <person name="Banfield J.F."/>
        </authorList>
    </citation>
    <scope>NUCLEOTIDE SEQUENCE [LARGE SCALE GENOMIC DNA]</scope>
</reference>
<dbReference type="InterPro" id="IPR026170">
    <property type="entry name" value="FAM173A/B"/>
</dbReference>
<evidence type="ECO:0000256" key="3">
    <source>
        <dbReference type="ARBA" id="ARBA00022691"/>
    </source>
</evidence>
<dbReference type="PANTHER" id="PTHR13610:SF11">
    <property type="entry name" value="METHYLTRANSFERASE DOMAIN-CONTAINING PROTEIN"/>
    <property type="match status" value="1"/>
</dbReference>
<keyword evidence="3" id="KW-0949">S-adenosyl-L-methionine</keyword>
<evidence type="ECO:0000259" key="4">
    <source>
        <dbReference type="Pfam" id="PF13649"/>
    </source>
</evidence>
<evidence type="ECO:0000313" key="5">
    <source>
        <dbReference type="EMBL" id="OGD63250.1"/>
    </source>
</evidence>
<comment type="caution">
    <text evidence="5">The sequence shown here is derived from an EMBL/GenBank/DDBJ whole genome shotgun (WGS) entry which is preliminary data.</text>
</comment>
<evidence type="ECO:0000256" key="2">
    <source>
        <dbReference type="ARBA" id="ARBA00022679"/>
    </source>
</evidence>
<gene>
    <name evidence="5" type="ORF">A2215_04650</name>
</gene>
<sequence length="182" mass="20495">MEIVFLIVIGLIVFLVLLWQLTLLLTSMLTSPTVYANDKAIEDSLKLAGLKRGESVVDLGCGNAKSLIIAAKKFGAKGIGVEISPYCYFLARWRVFVLGESKNIKIIYGDFTRAEKYLKSADVVYLYLLNATLAKIEKWFFSSIGPKTRVVSLAFVFPNKKPIKSTETFNLRKKTIARLYRK</sequence>
<dbReference type="SUPFAM" id="SSF53335">
    <property type="entry name" value="S-adenosyl-L-methionine-dependent methyltransferases"/>
    <property type="match status" value="1"/>
</dbReference>
<dbReference type="Pfam" id="PF13649">
    <property type="entry name" value="Methyltransf_25"/>
    <property type="match status" value="1"/>
</dbReference>
<dbReference type="CDD" id="cd02440">
    <property type="entry name" value="AdoMet_MTases"/>
    <property type="match status" value="1"/>
</dbReference>
<dbReference type="EMBL" id="MEZY01000037">
    <property type="protein sequence ID" value="OGD63250.1"/>
    <property type="molecule type" value="Genomic_DNA"/>
</dbReference>
<evidence type="ECO:0000313" key="6">
    <source>
        <dbReference type="Proteomes" id="UP000178583"/>
    </source>
</evidence>
<dbReference type="Proteomes" id="UP000178583">
    <property type="component" value="Unassembled WGS sequence"/>
</dbReference>
<keyword evidence="1" id="KW-0489">Methyltransferase</keyword>
<protein>
    <recommendedName>
        <fullName evidence="4">Methyltransferase domain-containing protein</fullName>
    </recommendedName>
</protein>
<organism evidence="5 6">
    <name type="scientific">Candidatus Berkelbacteria bacterium RIFOXYA2_FULL_43_10</name>
    <dbReference type="NCBI Taxonomy" id="1797472"/>
    <lineage>
        <taxon>Bacteria</taxon>
        <taxon>Candidatus Berkelbacteria</taxon>
    </lineage>
</organism>
<dbReference type="PANTHER" id="PTHR13610">
    <property type="entry name" value="METHYLTRANSFERASE DOMAIN-CONTAINING PROTEIN"/>
    <property type="match status" value="1"/>
</dbReference>